<dbReference type="InterPro" id="IPR002744">
    <property type="entry name" value="MIP18-like"/>
</dbReference>
<accession>A0A841JPR6</accession>
<dbReference type="InterPro" id="IPR034904">
    <property type="entry name" value="FSCA_dom_sf"/>
</dbReference>
<dbReference type="InterPro" id="IPR052339">
    <property type="entry name" value="Fe-S_Maturation_MIP18"/>
</dbReference>
<feature type="domain" description="MIP18 family-like" evidence="1">
    <location>
        <begin position="5"/>
        <end position="36"/>
    </location>
</feature>
<dbReference type="Proteomes" id="UP000538666">
    <property type="component" value="Unassembled WGS sequence"/>
</dbReference>
<sequence>MAFTEEDVLTALRDVYDPELPVNIVDLGLVYRVDVAVDANAPGAGISGVPARHRVEIDVTMTSQGCPAHEVIIEKVKNRLAGVQAISATKVNLVWEPAWGPQRISAAARKQLGIG</sequence>
<evidence type="ECO:0000259" key="1">
    <source>
        <dbReference type="Pfam" id="PF01883"/>
    </source>
</evidence>
<name>A0A841JPR6_9BACT</name>
<dbReference type="PANTHER" id="PTHR42831">
    <property type="entry name" value="FE-S PROTEIN MATURATION AUXILIARY FACTOR YITW"/>
    <property type="match status" value="1"/>
</dbReference>
<gene>
    <name evidence="2" type="ORF">HNQ77_000353</name>
</gene>
<keyword evidence="3" id="KW-1185">Reference proteome</keyword>
<dbReference type="AlphaFoldDB" id="A0A841JPR6"/>
<dbReference type="EMBL" id="JACHEK010000001">
    <property type="protein sequence ID" value="MBB6142415.1"/>
    <property type="molecule type" value="Genomic_DNA"/>
</dbReference>
<dbReference type="Pfam" id="PF01883">
    <property type="entry name" value="FeS_assembly_P"/>
    <property type="match status" value="1"/>
</dbReference>
<dbReference type="OrthoDB" id="9805360at2"/>
<protein>
    <submittedName>
        <fullName evidence="2">Metal-sulfur cluster biosynthetic enzyme</fullName>
    </submittedName>
</protein>
<evidence type="ECO:0000313" key="3">
    <source>
        <dbReference type="Proteomes" id="UP000538666"/>
    </source>
</evidence>
<evidence type="ECO:0000313" key="2">
    <source>
        <dbReference type="EMBL" id="MBB6142415.1"/>
    </source>
</evidence>
<reference evidence="2 3" key="1">
    <citation type="submission" date="2020-08" db="EMBL/GenBank/DDBJ databases">
        <title>Genomic Encyclopedia of Type Strains, Phase IV (KMG-IV): sequencing the most valuable type-strain genomes for metagenomic binning, comparative biology and taxonomic classification.</title>
        <authorList>
            <person name="Goeker M."/>
        </authorList>
    </citation>
    <scope>NUCLEOTIDE SEQUENCE [LARGE SCALE GENOMIC DNA]</scope>
    <source>
        <strain evidence="2 3">DSM 103733</strain>
    </source>
</reference>
<comment type="caution">
    <text evidence="2">The sequence shown here is derived from an EMBL/GenBank/DDBJ whole genome shotgun (WGS) entry which is preliminary data.</text>
</comment>
<dbReference type="SUPFAM" id="SSF117916">
    <property type="entry name" value="Fe-S cluster assembly (FSCA) domain-like"/>
    <property type="match status" value="1"/>
</dbReference>
<organism evidence="2 3">
    <name type="scientific">Silvibacterium bohemicum</name>
    <dbReference type="NCBI Taxonomy" id="1577686"/>
    <lineage>
        <taxon>Bacteria</taxon>
        <taxon>Pseudomonadati</taxon>
        <taxon>Acidobacteriota</taxon>
        <taxon>Terriglobia</taxon>
        <taxon>Terriglobales</taxon>
        <taxon>Acidobacteriaceae</taxon>
        <taxon>Silvibacterium</taxon>
    </lineage>
</organism>
<proteinExistence type="predicted"/>
<dbReference type="Gene3D" id="3.30.300.130">
    <property type="entry name" value="Fe-S cluster assembly (FSCA)"/>
    <property type="match status" value="1"/>
</dbReference>
<dbReference type="RefSeq" id="WP_050057651.1">
    <property type="nucleotide sequence ID" value="NZ_JACHEK010000001.1"/>
</dbReference>
<dbReference type="PANTHER" id="PTHR42831:SF1">
    <property type="entry name" value="FE-S PROTEIN MATURATION AUXILIARY FACTOR YITW"/>
    <property type="match status" value="1"/>
</dbReference>